<comment type="function">
    <text evidence="2">Adenine glycosylase active on G-A mispairs. MutY also corrects error-prone DNA synthesis past GO lesions which are due to the oxidatively damaged form of guanine: 7,8-dihydro-8-oxoguanine (8-oxo-dGTP).</text>
</comment>
<sequence>MAQNTTIPMPRKPAAAASPVSVPAPGAPGRRISPDIAPDIPPDFGTSLIAWQRAHGRHDLPWQNTRDPYRIWLSEIMLQQTQVAAVIEYYQRFLARLPTVAALAQAPADEVMALWAGLGYYSRARNLHRCAKVVMSEHGGEFPRDPAVLVTLPGIGRSTAAAIAAFSAGVRSPILDGNVKRVFARFFGIHGHPGEKAVENEMWRLAEAVLPPAGPDQAADMVSYTQGLMDLGATVCSRGKPACLADALACPFSTACVARREGLTAALPTPKVRAAIPERSTVMLVMRRGREVLLSLRPDSGIWGGLWSLPEMAVGELPFDAELAERTALQHAQRFGTPTAASMIGELTHVFTHFRLLIRAIRVEMTGVALRDEADGPPLRWLSLDELDALGTPAPVRRLLAMEAESRLF</sequence>
<dbReference type="InterPro" id="IPR029119">
    <property type="entry name" value="MutY_C"/>
</dbReference>
<keyword evidence="12" id="KW-0234">DNA repair</keyword>
<dbReference type="Pfam" id="PF00633">
    <property type="entry name" value="HHH"/>
    <property type="match status" value="1"/>
</dbReference>
<dbReference type="SUPFAM" id="SSF48150">
    <property type="entry name" value="DNA-glycosylase"/>
    <property type="match status" value="1"/>
</dbReference>
<dbReference type="Gene3D" id="1.10.340.30">
    <property type="entry name" value="Hypothetical protein, domain 2"/>
    <property type="match status" value="1"/>
</dbReference>
<dbReference type="Pfam" id="PF14815">
    <property type="entry name" value="NUDIX_4"/>
    <property type="match status" value="1"/>
</dbReference>
<feature type="compositionally biased region" description="Low complexity" evidence="15">
    <location>
        <begin position="13"/>
        <end position="33"/>
    </location>
</feature>
<comment type="catalytic activity">
    <reaction evidence="1 14">
        <text>Hydrolyzes free adenine bases from 7,8-dihydro-8-oxoguanine:adenine mismatched double-stranded DNA, leaving an apurinic site.</text>
        <dbReference type="EC" id="3.2.2.31"/>
    </reaction>
</comment>
<feature type="region of interest" description="Disordered" evidence="15">
    <location>
        <begin position="1"/>
        <end position="33"/>
    </location>
</feature>
<evidence type="ECO:0000256" key="8">
    <source>
        <dbReference type="ARBA" id="ARBA00022763"/>
    </source>
</evidence>
<evidence type="ECO:0000256" key="5">
    <source>
        <dbReference type="ARBA" id="ARBA00022023"/>
    </source>
</evidence>
<evidence type="ECO:0000256" key="14">
    <source>
        <dbReference type="RuleBase" id="RU365096"/>
    </source>
</evidence>
<dbReference type="Gene3D" id="3.90.79.10">
    <property type="entry name" value="Nucleoside Triphosphate Pyrophosphohydrolase"/>
    <property type="match status" value="1"/>
</dbReference>
<evidence type="ECO:0000256" key="7">
    <source>
        <dbReference type="ARBA" id="ARBA00022723"/>
    </source>
</evidence>
<evidence type="ECO:0000313" key="17">
    <source>
        <dbReference type="EMBL" id="CAG9175123.1"/>
    </source>
</evidence>
<keyword evidence="18" id="KW-1185">Reference proteome</keyword>
<evidence type="ECO:0000256" key="15">
    <source>
        <dbReference type="SAM" id="MobiDB-lite"/>
    </source>
</evidence>
<dbReference type="InterPro" id="IPR015797">
    <property type="entry name" value="NUDIX_hydrolase-like_dom_sf"/>
</dbReference>
<dbReference type="EMBL" id="CAJZAH010000002">
    <property type="protein sequence ID" value="CAG9175123.1"/>
    <property type="molecule type" value="Genomic_DNA"/>
</dbReference>
<proteinExistence type="inferred from homology"/>
<reference evidence="17 18" key="1">
    <citation type="submission" date="2021-08" db="EMBL/GenBank/DDBJ databases">
        <authorList>
            <person name="Peeters C."/>
        </authorList>
    </citation>
    <scope>NUCLEOTIDE SEQUENCE [LARGE SCALE GENOMIC DNA]</scope>
    <source>
        <strain evidence="17 18">LMG 21510</strain>
    </source>
</reference>
<keyword evidence="10 14" id="KW-0408">Iron</keyword>
<evidence type="ECO:0000256" key="12">
    <source>
        <dbReference type="ARBA" id="ARBA00023204"/>
    </source>
</evidence>
<comment type="caution">
    <text evidence="17">The sequence shown here is derived from an EMBL/GenBank/DDBJ whole genome shotgun (WGS) entry which is preliminary data.</text>
</comment>
<dbReference type="PANTHER" id="PTHR42944:SF1">
    <property type="entry name" value="ADENINE DNA GLYCOSYLASE"/>
    <property type="match status" value="1"/>
</dbReference>
<gene>
    <name evidence="17" type="primary">mutY</name>
    <name evidence="17" type="ORF">LMG21510_02783</name>
</gene>
<keyword evidence="13 14" id="KW-0326">Glycosidase</keyword>
<protein>
    <recommendedName>
        <fullName evidence="5 14">Adenine DNA glycosylase</fullName>
        <ecNumber evidence="4 14">3.2.2.31</ecNumber>
    </recommendedName>
</protein>
<name>A0ABM8X5B6_9BURK</name>
<evidence type="ECO:0000256" key="13">
    <source>
        <dbReference type="ARBA" id="ARBA00023295"/>
    </source>
</evidence>
<evidence type="ECO:0000256" key="6">
    <source>
        <dbReference type="ARBA" id="ARBA00022485"/>
    </source>
</evidence>
<dbReference type="InterPro" id="IPR011257">
    <property type="entry name" value="DNA_glycosylase"/>
</dbReference>
<dbReference type="SMART" id="SM00478">
    <property type="entry name" value="ENDO3c"/>
    <property type="match status" value="1"/>
</dbReference>
<evidence type="ECO:0000313" key="18">
    <source>
        <dbReference type="Proteomes" id="UP000721236"/>
    </source>
</evidence>
<accession>A0ABM8X5B6</accession>
<dbReference type="EC" id="3.2.2.31" evidence="4 14"/>
<dbReference type="Pfam" id="PF00730">
    <property type="entry name" value="HhH-GPD"/>
    <property type="match status" value="1"/>
</dbReference>
<comment type="similarity">
    <text evidence="3 14">Belongs to the Nth/MutY family.</text>
</comment>
<dbReference type="NCBIfam" id="TIGR01084">
    <property type="entry name" value="mutY"/>
    <property type="match status" value="1"/>
</dbReference>
<dbReference type="CDD" id="cd03431">
    <property type="entry name" value="NUDIX_DNA_Glycosylase_C-MutY"/>
    <property type="match status" value="1"/>
</dbReference>
<keyword evidence="6" id="KW-0004">4Fe-4S</keyword>
<dbReference type="GO" id="GO:0000701">
    <property type="term" value="F:purine-specific mismatch base pair DNA N-glycosylase activity"/>
    <property type="evidence" value="ECO:0007669"/>
    <property type="project" value="UniProtKB-EC"/>
</dbReference>
<dbReference type="InterPro" id="IPR000445">
    <property type="entry name" value="HhH_motif"/>
</dbReference>
<dbReference type="InterPro" id="IPR044298">
    <property type="entry name" value="MIG/MutY"/>
</dbReference>
<evidence type="ECO:0000256" key="2">
    <source>
        <dbReference type="ARBA" id="ARBA00002933"/>
    </source>
</evidence>
<dbReference type="InterPro" id="IPR023170">
    <property type="entry name" value="HhH_base_excis_C"/>
</dbReference>
<evidence type="ECO:0000256" key="11">
    <source>
        <dbReference type="ARBA" id="ARBA00023014"/>
    </source>
</evidence>
<comment type="cofactor">
    <cofactor evidence="14">
        <name>[4Fe-4S] cluster</name>
        <dbReference type="ChEBI" id="CHEBI:49883"/>
    </cofactor>
    <text evidence="14">Binds 1 [4Fe-4S] cluster.</text>
</comment>
<dbReference type="CDD" id="cd00056">
    <property type="entry name" value="ENDO3c"/>
    <property type="match status" value="1"/>
</dbReference>
<dbReference type="Proteomes" id="UP000721236">
    <property type="component" value="Unassembled WGS sequence"/>
</dbReference>
<organism evidence="17 18">
    <name type="scientific">Cupriavidus respiraculi</name>
    <dbReference type="NCBI Taxonomy" id="195930"/>
    <lineage>
        <taxon>Bacteria</taxon>
        <taxon>Pseudomonadati</taxon>
        <taxon>Pseudomonadota</taxon>
        <taxon>Betaproteobacteria</taxon>
        <taxon>Burkholderiales</taxon>
        <taxon>Burkholderiaceae</taxon>
        <taxon>Cupriavidus</taxon>
    </lineage>
</organism>
<evidence type="ECO:0000256" key="1">
    <source>
        <dbReference type="ARBA" id="ARBA00000843"/>
    </source>
</evidence>
<keyword evidence="11" id="KW-0411">Iron-sulfur</keyword>
<dbReference type="PANTHER" id="PTHR42944">
    <property type="entry name" value="ADENINE DNA GLYCOSYLASE"/>
    <property type="match status" value="1"/>
</dbReference>
<keyword evidence="7" id="KW-0479">Metal-binding</keyword>
<evidence type="ECO:0000256" key="3">
    <source>
        <dbReference type="ARBA" id="ARBA00008343"/>
    </source>
</evidence>
<evidence type="ECO:0000259" key="16">
    <source>
        <dbReference type="SMART" id="SM00478"/>
    </source>
</evidence>
<dbReference type="SUPFAM" id="SSF55811">
    <property type="entry name" value="Nudix"/>
    <property type="match status" value="1"/>
</dbReference>
<evidence type="ECO:0000256" key="4">
    <source>
        <dbReference type="ARBA" id="ARBA00012045"/>
    </source>
</evidence>
<evidence type="ECO:0000256" key="10">
    <source>
        <dbReference type="ARBA" id="ARBA00023004"/>
    </source>
</evidence>
<dbReference type="InterPro" id="IPR003265">
    <property type="entry name" value="HhH-GPD_domain"/>
</dbReference>
<keyword evidence="8 14" id="KW-0227">DNA damage</keyword>
<dbReference type="InterPro" id="IPR005760">
    <property type="entry name" value="A/G_AdeGlyc_MutY"/>
</dbReference>
<dbReference type="Gene3D" id="1.10.1670.10">
    <property type="entry name" value="Helix-hairpin-Helix base-excision DNA repair enzymes (C-terminal)"/>
    <property type="match status" value="1"/>
</dbReference>
<evidence type="ECO:0000256" key="9">
    <source>
        <dbReference type="ARBA" id="ARBA00022801"/>
    </source>
</evidence>
<keyword evidence="9 17" id="KW-0378">Hydrolase</keyword>
<feature type="domain" description="HhH-GPD" evidence="16">
    <location>
        <begin position="77"/>
        <end position="234"/>
    </location>
</feature>